<dbReference type="CDD" id="cd00883">
    <property type="entry name" value="beta_CA_cladeA"/>
    <property type="match status" value="1"/>
</dbReference>
<evidence type="ECO:0000256" key="1">
    <source>
        <dbReference type="ARBA" id="ARBA00006217"/>
    </source>
</evidence>
<dbReference type="GO" id="GO:0004089">
    <property type="term" value="F:carbonate dehydratase activity"/>
    <property type="evidence" value="ECO:0007669"/>
    <property type="project" value="UniProtKB-UniRule"/>
</dbReference>
<dbReference type="STRING" id="1209926.A0A1G4AS79"/>
<comment type="caution">
    <text evidence="12">The sequence shown here is derived from an EMBL/GenBank/DDBJ whole genome shotgun (WGS) entry which is preliminary data.</text>
</comment>
<evidence type="ECO:0000256" key="2">
    <source>
        <dbReference type="ARBA" id="ARBA00012925"/>
    </source>
</evidence>
<dbReference type="InterPro" id="IPR015892">
    <property type="entry name" value="Carbonic_anhydrase_CS"/>
</dbReference>
<dbReference type="FunFam" id="3.40.1050.10:FF:000001">
    <property type="entry name" value="Carbonic anhydrase"/>
    <property type="match status" value="1"/>
</dbReference>
<dbReference type="OrthoDB" id="10248475at2759"/>
<evidence type="ECO:0000256" key="10">
    <source>
        <dbReference type="RuleBase" id="RU003956"/>
    </source>
</evidence>
<evidence type="ECO:0000256" key="4">
    <source>
        <dbReference type="ARBA" id="ARBA00022723"/>
    </source>
</evidence>
<proteinExistence type="inferred from homology"/>
<evidence type="ECO:0000313" key="13">
    <source>
        <dbReference type="Proteomes" id="UP000176998"/>
    </source>
</evidence>
<dbReference type="GO" id="GO:0005737">
    <property type="term" value="C:cytoplasm"/>
    <property type="evidence" value="ECO:0007669"/>
    <property type="project" value="TreeGrafter"/>
</dbReference>
<dbReference type="InterPro" id="IPR036874">
    <property type="entry name" value="Carbonic_anhydrase_sf"/>
</dbReference>
<dbReference type="AlphaFoldDB" id="A0A1G4AS79"/>
<feature type="binding site" evidence="9">
    <location>
        <position position="127"/>
    </location>
    <ligand>
        <name>Zn(2+)</name>
        <dbReference type="ChEBI" id="CHEBI:29105"/>
    </ligand>
</feature>
<dbReference type="SMART" id="SM00947">
    <property type="entry name" value="Pro_CA"/>
    <property type="match status" value="1"/>
</dbReference>
<dbReference type="EC" id="4.2.1.1" evidence="2 10"/>
<reference evidence="12 13" key="1">
    <citation type="submission" date="2016-09" db="EMBL/GenBank/DDBJ databases">
        <authorList>
            <person name="Capua I."/>
            <person name="De Benedictis P."/>
            <person name="Joannis T."/>
            <person name="Lombin L.H."/>
            <person name="Cattoli G."/>
        </authorList>
    </citation>
    <scope>NUCLEOTIDE SEQUENCE [LARGE SCALE GENOMIC DNA]</scope>
    <source>
        <strain evidence="12 13">IMI 309357</strain>
    </source>
</reference>
<comment type="similarity">
    <text evidence="1 10">Belongs to the beta-class carbonic anhydrase family.</text>
</comment>
<evidence type="ECO:0000256" key="5">
    <source>
        <dbReference type="ARBA" id="ARBA00022833"/>
    </source>
</evidence>
<comment type="function">
    <text evidence="10">Reversible hydration of carbon dioxide.</text>
</comment>
<comment type="catalytic activity">
    <reaction evidence="8 10">
        <text>hydrogencarbonate + H(+) = CO2 + H2O</text>
        <dbReference type="Rhea" id="RHEA:10748"/>
        <dbReference type="ChEBI" id="CHEBI:15377"/>
        <dbReference type="ChEBI" id="CHEBI:15378"/>
        <dbReference type="ChEBI" id="CHEBI:16526"/>
        <dbReference type="ChEBI" id="CHEBI:17544"/>
        <dbReference type="EC" id="4.2.1.1"/>
    </reaction>
</comment>
<dbReference type="PANTHER" id="PTHR11002">
    <property type="entry name" value="CARBONIC ANHYDRASE"/>
    <property type="match status" value="1"/>
</dbReference>
<evidence type="ECO:0000313" key="12">
    <source>
        <dbReference type="EMBL" id="OHE91961.1"/>
    </source>
</evidence>
<dbReference type="GeneID" id="34565877"/>
<dbReference type="RefSeq" id="XP_022469133.1">
    <property type="nucleotide sequence ID" value="XM_022624367.1"/>
</dbReference>
<dbReference type="PANTHER" id="PTHR11002:SF51">
    <property type="entry name" value="CARBONIC ANHYDRASE"/>
    <property type="match status" value="1"/>
</dbReference>
<evidence type="ECO:0000256" key="8">
    <source>
        <dbReference type="ARBA" id="ARBA00048348"/>
    </source>
</evidence>
<feature type="region of interest" description="Disordered" evidence="11">
    <location>
        <begin position="46"/>
        <end position="75"/>
    </location>
</feature>
<name>A0A1G4AS79_9PEZI</name>
<protein>
    <recommendedName>
        <fullName evidence="3 10">Carbonic anhydrase</fullName>
        <ecNumber evidence="2 10">4.2.1.1</ecNumber>
    </recommendedName>
    <alternativeName>
        <fullName evidence="7 10">Carbonate dehydratase</fullName>
    </alternativeName>
</protein>
<sequence length="299" mass="34348">MFKSSLLPRSLPSRLLSSPAQPHPLSRFTITTFGVQLQFQHQLHHHQTSSFSHIAHRRAPSSPSSTPPSHRPDRKMAERDIEKYLKQTHDRVFENNRKWAEEKKKQDPNFFVSLSQGQAPEYLWIGCSDSRIPAEQITGLEPGEAFIHRNIANMVNNIDLNVMSVINYAVRHLQVKHIVVCGHYGCGGVKAAMTPKDLGLLNPWLRNIRDVYRLHEAELDAIKEEDARYDRLVELNVLEQCRNVIKTAAIQQSYAKNKFPIVHGWVFGFNDGLLKDLEIDHEKMLHDVQKLYHLPGADF</sequence>
<dbReference type="GO" id="GO:0015976">
    <property type="term" value="P:carbon utilization"/>
    <property type="evidence" value="ECO:0007669"/>
    <property type="project" value="InterPro"/>
</dbReference>
<keyword evidence="4 9" id="KW-0479">Metal-binding</keyword>
<feature type="binding site" evidence="9">
    <location>
        <position position="129"/>
    </location>
    <ligand>
        <name>Zn(2+)</name>
        <dbReference type="ChEBI" id="CHEBI:29105"/>
    </ligand>
</feature>
<organism evidence="12 13">
    <name type="scientific">Colletotrichum orchidophilum</name>
    <dbReference type="NCBI Taxonomy" id="1209926"/>
    <lineage>
        <taxon>Eukaryota</taxon>
        <taxon>Fungi</taxon>
        <taxon>Dikarya</taxon>
        <taxon>Ascomycota</taxon>
        <taxon>Pezizomycotina</taxon>
        <taxon>Sordariomycetes</taxon>
        <taxon>Hypocreomycetidae</taxon>
        <taxon>Glomerellales</taxon>
        <taxon>Glomerellaceae</taxon>
        <taxon>Colletotrichum</taxon>
    </lineage>
</organism>
<evidence type="ECO:0000256" key="6">
    <source>
        <dbReference type="ARBA" id="ARBA00023239"/>
    </source>
</evidence>
<dbReference type="SUPFAM" id="SSF53056">
    <property type="entry name" value="beta-carbonic anhydrase, cab"/>
    <property type="match status" value="1"/>
</dbReference>
<feature type="binding site" evidence="9">
    <location>
        <position position="186"/>
    </location>
    <ligand>
        <name>Zn(2+)</name>
        <dbReference type="ChEBI" id="CHEBI:29105"/>
    </ligand>
</feature>
<dbReference type="GO" id="GO:0034599">
    <property type="term" value="P:cellular response to oxidative stress"/>
    <property type="evidence" value="ECO:0007669"/>
    <property type="project" value="TreeGrafter"/>
</dbReference>
<keyword evidence="5 9" id="KW-0862">Zinc</keyword>
<keyword evidence="6 10" id="KW-0456">Lyase</keyword>
<feature type="binding site" evidence="9">
    <location>
        <position position="183"/>
    </location>
    <ligand>
        <name>Zn(2+)</name>
        <dbReference type="ChEBI" id="CHEBI:29105"/>
    </ligand>
</feature>
<dbReference type="GO" id="GO:0008270">
    <property type="term" value="F:zinc ion binding"/>
    <property type="evidence" value="ECO:0007669"/>
    <property type="project" value="UniProtKB-UniRule"/>
</dbReference>
<accession>A0A1G4AS79</accession>
<evidence type="ECO:0000256" key="11">
    <source>
        <dbReference type="SAM" id="MobiDB-lite"/>
    </source>
</evidence>
<gene>
    <name evidence="12" type="ORF">CORC01_12749</name>
</gene>
<dbReference type="PROSITE" id="PS00704">
    <property type="entry name" value="PROK_CO2_ANHYDRASE_1"/>
    <property type="match status" value="1"/>
</dbReference>
<evidence type="ECO:0000256" key="7">
    <source>
        <dbReference type="ARBA" id="ARBA00031969"/>
    </source>
</evidence>
<evidence type="ECO:0000256" key="9">
    <source>
        <dbReference type="PIRSR" id="PIRSR601765-1"/>
    </source>
</evidence>
<comment type="cofactor">
    <cofactor evidence="9">
        <name>Zn(2+)</name>
        <dbReference type="ChEBI" id="CHEBI:29105"/>
    </cofactor>
    <text evidence="9">Binds 1 zinc ion per subunit.</text>
</comment>
<evidence type="ECO:0000256" key="3">
    <source>
        <dbReference type="ARBA" id="ARBA00014628"/>
    </source>
</evidence>
<dbReference type="InterPro" id="IPR001765">
    <property type="entry name" value="Carbonic_anhydrase"/>
</dbReference>
<dbReference type="Pfam" id="PF00484">
    <property type="entry name" value="Pro_CA"/>
    <property type="match status" value="1"/>
</dbReference>
<keyword evidence="13" id="KW-1185">Reference proteome</keyword>
<dbReference type="Proteomes" id="UP000176998">
    <property type="component" value="Unassembled WGS sequence"/>
</dbReference>
<dbReference type="Gene3D" id="3.40.1050.10">
    <property type="entry name" value="Carbonic anhydrase"/>
    <property type="match status" value="1"/>
</dbReference>
<dbReference type="EMBL" id="MJBS01000164">
    <property type="protein sequence ID" value="OHE91961.1"/>
    <property type="molecule type" value="Genomic_DNA"/>
</dbReference>
<dbReference type="GO" id="GO:0071244">
    <property type="term" value="P:cellular response to carbon dioxide"/>
    <property type="evidence" value="ECO:0007669"/>
    <property type="project" value="TreeGrafter"/>
</dbReference>